<feature type="compositionally biased region" description="Low complexity" evidence="1">
    <location>
        <begin position="145"/>
        <end position="161"/>
    </location>
</feature>
<dbReference type="EMBL" id="RJVU01057223">
    <property type="protein sequence ID" value="ROK32551.1"/>
    <property type="molecule type" value="Genomic_DNA"/>
</dbReference>
<feature type="compositionally biased region" description="Acidic residues" evidence="1">
    <location>
        <begin position="208"/>
        <end position="227"/>
    </location>
</feature>
<name>A0A3N0XYQ4_ANAGA</name>
<comment type="caution">
    <text evidence="2">The sequence shown here is derived from an EMBL/GenBank/DDBJ whole genome shotgun (WGS) entry which is preliminary data.</text>
</comment>
<feature type="compositionally biased region" description="Pro residues" evidence="1">
    <location>
        <begin position="105"/>
        <end position="119"/>
    </location>
</feature>
<organism evidence="2 3">
    <name type="scientific">Anabarilius grahami</name>
    <name type="common">Kanglang fish</name>
    <name type="synonym">Barilius grahami</name>
    <dbReference type="NCBI Taxonomy" id="495550"/>
    <lineage>
        <taxon>Eukaryota</taxon>
        <taxon>Metazoa</taxon>
        <taxon>Chordata</taxon>
        <taxon>Craniata</taxon>
        <taxon>Vertebrata</taxon>
        <taxon>Euteleostomi</taxon>
        <taxon>Actinopterygii</taxon>
        <taxon>Neopterygii</taxon>
        <taxon>Teleostei</taxon>
        <taxon>Ostariophysi</taxon>
        <taxon>Cypriniformes</taxon>
        <taxon>Xenocyprididae</taxon>
        <taxon>Xenocypridinae</taxon>
        <taxon>Xenocypridinae incertae sedis</taxon>
        <taxon>Anabarilius</taxon>
    </lineage>
</organism>
<feature type="region of interest" description="Disordered" evidence="1">
    <location>
        <begin position="105"/>
        <end position="163"/>
    </location>
</feature>
<reference evidence="2 3" key="1">
    <citation type="submission" date="2018-10" db="EMBL/GenBank/DDBJ databases">
        <title>Genome assembly for a Yunnan-Guizhou Plateau 3E fish, Anabarilius grahami (Regan), and its evolutionary and genetic applications.</title>
        <authorList>
            <person name="Jiang W."/>
        </authorList>
    </citation>
    <scope>NUCLEOTIDE SEQUENCE [LARGE SCALE GENOMIC DNA]</scope>
    <source>
        <strain evidence="2">AG-KIZ</strain>
        <tissue evidence="2">Muscle</tissue>
    </source>
</reference>
<proteinExistence type="predicted"/>
<protein>
    <submittedName>
        <fullName evidence="2">Uncharacterized protein</fullName>
    </submittedName>
</protein>
<feature type="region of interest" description="Disordered" evidence="1">
    <location>
        <begin position="208"/>
        <end position="229"/>
    </location>
</feature>
<evidence type="ECO:0000313" key="3">
    <source>
        <dbReference type="Proteomes" id="UP000281406"/>
    </source>
</evidence>
<evidence type="ECO:0000313" key="2">
    <source>
        <dbReference type="EMBL" id="ROK32551.1"/>
    </source>
</evidence>
<sequence>MPHHSCGTCRATLQDDDGQGECVFCLGKSYAEAALSGTSCSHCESISLASLRSRIAFFSERNGSCRDVAKPPASALRHSSLKYTTYPNAELQGLKVDSDLDCSPFPPNQPILPAKPTPAPQQRDGGARAAELREEGTRTAEQSTEGGACAAEPTAEGARAAESFRGKETLLSGRRKKLAIRKTKQIKKGARSYVLRSNIHAARELESDGDFDLNPDSLSESEEEEFEIPCPEKRKNWDRTGREERVSITAPMVEVMGINSIELVYRPWNLTDMKEAMAHLPNPDDAGDRFATELMKFCQEFSPTLNELKRLMMAKLGGMNWHKISAELPAADHRRSHVNWQHASNDGYRAAVTGLTETVRRAFPARIDMSRVSHCRQEPGESVQVYYERLYGVFCKHSGLNEPADRGDRPTTWESYLANSLLNGLRPEIFQAVKHSYIEWTEGRVSTIMKHALHTENELRE</sequence>
<dbReference type="AlphaFoldDB" id="A0A3N0XYQ4"/>
<accession>A0A3N0XYQ4</accession>
<evidence type="ECO:0000256" key="1">
    <source>
        <dbReference type="SAM" id="MobiDB-lite"/>
    </source>
</evidence>
<dbReference type="Proteomes" id="UP000281406">
    <property type="component" value="Unassembled WGS sequence"/>
</dbReference>
<gene>
    <name evidence="2" type="ORF">DPX16_23669</name>
</gene>
<keyword evidence="3" id="KW-1185">Reference proteome</keyword>
<dbReference type="OrthoDB" id="8960550at2759"/>